<evidence type="ECO:0000313" key="4">
    <source>
        <dbReference type="EMBL" id="OGK47999.1"/>
    </source>
</evidence>
<gene>
    <name evidence="4" type="ORF">A3A93_04325</name>
</gene>
<dbReference type="AlphaFoldDB" id="A0A1F7IXB7"/>
<dbReference type="Pfam" id="PF00963">
    <property type="entry name" value="Cohesin"/>
    <property type="match status" value="1"/>
</dbReference>
<dbReference type="InterPro" id="IPR008965">
    <property type="entry name" value="CBM2/CBM3_carb-bd_dom_sf"/>
</dbReference>
<evidence type="ECO:0000313" key="5">
    <source>
        <dbReference type="Proteomes" id="UP000177141"/>
    </source>
</evidence>
<dbReference type="STRING" id="1802061.A3A93_04325"/>
<proteinExistence type="predicted"/>
<comment type="caution">
    <text evidence="4">The sequence shown here is derived from an EMBL/GenBank/DDBJ whole genome shotgun (WGS) entry which is preliminary data.</text>
</comment>
<keyword evidence="2" id="KW-1133">Transmembrane helix</keyword>
<accession>A0A1F7IXB7</accession>
<dbReference type="SUPFAM" id="SSF49384">
    <property type="entry name" value="Carbohydrate-binding domain"/>
    <property type="match status" value="1"/>
</dbReference>
<reference evidence="4 5" key="1">
    <citation type="journal article" date="2016" name="Nat. Commun.">
        <title>Thousands of microbial genomes shed light on interconnected biogeochemical processes in an aquifer system.</title>
        <authorList>
            <person name="Anantharaman K."/>
            <person name="Brown C.T."/>
            <person name="Hug L.A."/>
            <person name="Sharon I."/>
            <person name="Castelle C.J."/>
            <person name="Probst A.J."/>
            <person name="Thomas B.C."/>
            <person name="Singh A."/>
            <person name="Wilkins M.J."/>
            <person name="Karaoz U."/>
            <person name="Brodie E.L."/>
            <person name="Williams K.H."/>
            <person name="Hubbard S.S."/>
            <person name="Banfield J.F."/>
        </authorList>
    </citation>
    <scope>NUCLEOTIDE SEQUENCE [LARGE SCALE GENOMIC DNA]</scope>
</reference>
<dbReference type="GO" id="GO:0030246">
    <property type="term" value="F:carbohydrate binding"/>
    <property type="evidence" value="ECO:0007669"/>
    <property type="project" value="InterPro"/>
</dbReference>
<dbReference type="InterPro" id="IPR002102">
    <property type="entry name" value="Cohesin_dom"/>
</dbReference>
<keyword evidence="2" id="KW-0812">Transmembrane</keyword>
<feature type="transmembrane region" description="Helical" evidence="2">
    <location>
        <begin position="273"/>
        <end position="294"/>
    </location>
</feature>
<feature type="transmembrane region" description="Helical" evidence="2">
    <location>
        <begin position="230"/>
        <end position="252"/>
    </location>
</feature>
<feature type="domain" description="Cohesin" evidence="3">
    <location>
        <begin position="48"/>
        <end position="166"/>
    </location>
</feature>
<feature type="region of interest" description="Disordered" evidence="1">
    <location>
        <begin position="187"/>
        <end position="206"/>
    </location>
</feature>
<dbReference type="GO" id="GO:0000272">
    <property type="term" value="P:polysaccharide catabolic process"/>
    <property type="evidence" value="ECO:0007669"/>
    <property type="project" value="InterPro"/>
</dbReference>
<evidence type="ECO:0000256" key="1">
    <source>
        <dbReference type="SAM" id="MobiDB-lite"/>
    </source>
</evidence>
<organism evidence="4 5">
    <name type="scientific">Candidatus Roizmanbacteria bacterium RIFCSPLOWO2_01_FULL_38_12</name>
    <dbReference type="NCBI Taxonomy" id="1802061"/>
    <lineage>
        <taxon>Bacteria</taxon>
        <taxon>Candidatus Roizmaniibacteriota</taxon>
    </lineage>
</organism>
<dbReference type="Gene3D" id="2.60.40.680">
    <property type="match status" value="1"/>
</dbReference>
<sequence>MKLKYHQKIQKLLSFFVISLLLLIVLKALNAQLTVYAAAPEINLLLESKTTVAPSEEFNVTLKLSNQRVDGIQVVLKYDKSKFEYFKEYSGASGLTFNPANYFNSPVIERVEVINSEKNKLNVLLTSPEIDEQLVTLNFKFKSKTSGQGKIAFDSETKVYGVDGLNNPVQYTSNPVSSDLTINITNPTSTPVVGPTSTPKPINPDDLFGKVTPPPGGEAFENPHSGLGRVIIVGIRLVLIVGSIATLIYLLYGAYLWVSSQGDEDKLNHARLVMTHAVIGIILMIVAITIFGVVTNDVLGIIRRNNNGDWIFGLPSINQTSP</sequence>
<evidence type="ECO:0000259" key="3">
    <source>
        <dbReference type="Pfam" id="PF00963"/>
    </source>
</evidence>
<dbReference type="CDD" id="cd08547">
    <property type="entry name" value="Type_II_cohesin"/>
    <property type="match status" value="1"/>
</dbReference>
<keyword evidence="2" id="KW-0472">Membrane</keyword>
<protein>
    <recommendedName>
        <fullName evidence="3">Cohesin domain-containing protein</fullName>
    </recommendedName>
</protein>
<feature type="compositionally biased region" description="Low complexity" evidence="1">
    <location>
        <begin position="187"/>
        <end position="200"/>
    </location>
</feature>
<evidence type="ECO:0000256" key="2">
    <source>
        <dbReference type="SAM" id="Phobius"/>
    </source>
</evidence>
<dbReference type="Proteomes" id="UP000177141">
    <property type="component" value="Unassembled WGS sequence"/>
</dbReference>
<name>A0A1F7IXB7_9BACT</name>
<dbReference type="EMBL" id="MGAL01000024">
    <property type="protein sequence ID" value="OGK47999.1"/>
    <property type="molecule type" value="Genomic_DNA"/>
</dbReference>